<organism evidence="2 3">
    <name type="scientific">Amycolatopsis decaplanina DSM 44594</name>
    <dbReference type="NCBI Taxonomy" id="1284240"/>
    <lineage>
        <taxon>Bacteria</taxon>
        <taxon>Bacillati</taxon>
        <taxon>Actinomycetota</taxon>
        <taxon>Actinomycetes</taxon>
        <taxon>Pseudonocardiales</taxon>
        <taxon>Pseudonocardiaceae</taxon>
        <taxon>Amycolatopsis</taxon>
    </lineage>
</organism>
<dbReference type="Proteomes" id="UP000054226">
    <property type="component" value="Unassembled WGS sequence"/>
</dbReference>
<evidence type="ECO:0000256" key="1">
    <source>
        <dbReference type="SAM" id="Phobius"/>
    </source>
</evidence>
<reference evidence="2 3" key="1">
    <citation type="journal article" date="2013" name="Genome Announc.">
        <title>Draft Genome Sequence of Amycolatopsis decaplanina Strain DSM 44594T.</title>
        <authorList>
            <person name="Kaur N."/>
            <person name="Kumar S."/>
            <person name="Bala M."/>
            <person name="Raghava G.P."/>
            <person name="Mayilraj S."/>
        </authorList>
    </citation>
    <scope>NUCLEOTIDE SEQUENCE [LARGE SCALE GENOMIC DNA]</scope>
    <source>
        <strain evidence="2 3">DSM 44594</strain>
    </source>
</reference>
<dbReference type="EMBL" id="AOHO01000080">
    <property type="protein sequence ID" value="EME51179.1"/>
    <property type="molecule type" value="Genomic_DNA"/>
</dbReference>
<keyword evidence="1" id="KW-1133">Transmembrane helix</keyword>
<protein>
    <submittedName>
        <fullName evidence="2">Uncharacterized protein</fullName>
    </submittedName>
</protein>
<sequence>MNRTTLEKHILARTPYNQIAAALSLALFIVVLLYAGWTALLIVFVLWLAALTYGGFASSRREFAKVVRAREEDRHVHDELIARRGRLVQFADTTFEERSTMLAARFGRVDQNVDDVVDPRKAVRARHAAELVAQGVTSTRFCGFPVTVFDLDVINEADFDSLVKMGKAERALEAATVHLTVCAVTLPYPLPYLSSLAAWEPGMLAELEESVDGDVPAELRHTDDPDFASLLLSVPKVLRAAHDLDLLWTISGDQLVAAAMSTTGITPESALRRATDLAAVAAALPWDRLEPFRRDTADVPAPWPLHRSRFVTHQWWVGNDESGPTVRRWAHHPIGKTGTYAFVGVGSDLGEPRGAFKVS</sequence>
<dbReference type="OrthoDB" id="9940067at2"/>
<feature type="transmembrane region" description="Helical" evidence="1">
    <location>
        <begin position="21"/>
        <end position="50"/>
    </location>
</feature>
<keyword evidence="3" id="KW-1185">Reference proteome</keyword>
<dbReference type="PATRIC" id="fig|1284240.4.peg.7565"/>
<comment type="caution">
    <text evidence="2">The sequence shown here is derived from an EMBL/GenBank/DDBJ whole genome shotgun (WGS) entry which is preliminary data.</text>
</comment>
<accession>M2YS94</accession>
<name>M2YS94_9PSEU</name>
<keyword evidence="1" id="KW-0472">Membrane</keyword>
<evidence type="ECO:0000313" key="2">
    <source>
        <dbReference type="EMBL" id="EME51179.1"/>
    </source>
</evidence>
<dbReference type="RefSeq" id="WP_007035188.1">
    <property type="nucleotide sequence ID" value="NZ_AOHO01000080.1"/>
</dbReference>
<evidence type="ECO:0000313" key="3">
    <source>
        <dbReference type="Proteomes" id="UP000054226"/>
    </source>
</evidence>
<gene>
    <name evidence="2" type="ORF">H074_37078</name>
</gene>
<dbReference type="AlphaFoldDB" id="M2YS94"/>
<keyword evidence="1" id="KW-0812">Transmembrane</keyword>
<proteinExistence type="predicted"/>